<proteinExistence type="predicted"/>
<evidence type="ECO:0000313" key="2">
    <source>
        <dbReference type="Proteomes" id="UP001431776"/>
    </source>
</evidence>
<reference evidence="1" key="1">
    <citation type="submission" date="2023-05" db="EMBL/GenBank/DDBJ databases">
        <title>Anaerotaeda fermentans gen. nov., sp. nov., a novel anaerobic planctomycete of the new family within the order Sedimentisphaerales isolated from Taman Peninsula, Russia.</title>
        <authorList>
            <person name="Khomyakova M.A."/>
            <person name="Merkel A.Y."/>
            <person name="Slobodkin A.I."/>
        </authorList>
    </citation>
    <scope>NUCLEOTIDE SEQUENCE</scope>
    <source>
        <strain evidence="1">M17dextr</strain>
    </source>
</reference>
<evidence type="ECO:0000313" key="1">
    <source>
        <dbReference type="EMBL" id="MDI6449321.1"/>
    </source>
</evidence>
<accession>A0AAW6TZR9</accession>
<gene>
    <name evidence="1" type="ORF">QJ522_09735</name>
</gene>
<sequence length="197" mass="22825">MKFRIRNPDTRDLTKHERAYCEHLRQFRKNCNTDLWKFFVWDFFHDGPIKSIKMCADLKTVLVRLDCPNVKRLKSKGDYEYVDVGFTCTFEDVRIFTVRSEAPDRSSDVRENPAVFLDAEINSSPALDGFDPQDDNDPESHASLLMRLLAGDSTIWMELVFSQLNVIADEPTAFALMESDPRFEVPTYPSEKDEQAD</sequence>
<organism evidence="1 2">
    <name type="scientific">Anaerobaca lacustris</name>
    <dbReference type="NCBI Taxonomy" id="3044600"/>
    <lineage>
        <taxon>Bacteria</taxon>
        <taxon>Pseudomonadati</taxon>
        <taxon>Planctomycetota</taxon>
        <taxon>Phycisphaerae</taxon>
        <taxon>Sedimentisphaerales</taxon>
        <taxon>Anaerobacaceae</taxon>
        <taxon>Anaerobaca</taxon>
    </lineage>
</organism>
<dbReference type="EMBL" id="JASCXX010000010">
    <property type="protein sequence ID" value="MDI6449321.1"/>
    <property type="molecule type" value="Genomic_DNA"/>
</dbReference>
<comment type="caution">
    <text evidence="1">The sequence shown here is derived from an EMBL/GenBank/DDBJ whole genome shotgun (WGS) entry which is preliminary data.</text>
</comment>
<protein>
    <submittedName>
        <fullName evidence="1">Uncharacterized protein</fullName>
    </submittedName>
</protein>
<dbReference type="RefSeq" id="WP_349244730.1">
    <property type="nucleotide sequence ID" value="NZ_JASCXX010000010.1"/>
</dbReference>
<name>A0AAW6TZR9_9BACT</name>
<keyword evidence="2" id="KW-1185">Reference proteome</keyword>
<dbReference type="AlphaFoldDB" id="A0AAW6TZR9"/>
<dbReference type="Proteomes" id="UP001431776">
    <property type="component" value="Unassembled WGS sequence"/>
</dbReference>